<dbReference type="InterPro" id="IPR011051">
    <property type="entry name" value="RmlC_Cupin_sf"/>
</dbReference>
<proteinExistence type="predicted"/>
<dbReference type="OrthoDB" id="9797047at2"/>
<dbReference type="InterPro" id="IPR013096">
    <property type="entry name" value="Cupin_2"/>
</dbReference>
<dbReference type="GO" id="GO:0046872">
    <property type="term" value="F:metal ion binding"/>
    <property type="evidence" value="ECO:0007669"/>
    <property type="project" value="UniProtKB-KW"/>
</dbReference>
<protein>
    <submittedName>
        <fullName evidence="3">Cupin domain protein</fullName>
    </submittedName>
    <submittedName>
        <fullName evidence="4">Cupin domain-containing protein</fullName>
    </submittedName>
</protein>
<evidence type="ECO:0000256" key="1">
    <source>
        <dbReference type="ARBA" id="ARBA00022723"/>
    </source>
</evidence>
<reference evidence="4 6" key="3">
    <citation type="submission" date="2019-08" db="EMBL/GenBank/DDBJ databases">
        <authorList>
            <person name="Kuhnert P."/>
        </authorList>
    </citation>
    <scope>NUCLEOTIDE SEQUENCE [LARGE SCALE GENOMIC DNA]</scope>
    <source>
        <strain evidence="4 6">B36.5</strain>
    </source>
</reference>
<dbReference type="PANTHER" id="PTHR35848">
    <property type="entry name" value="OXALATE-BINDING PROTEIN"/>
    <property type="match status" value="1"/>
</dbReference>
<feature type="domain" description="Cupin type-2" evidence="2">
    <location>
        <begin position="42"/>
        <end position="110"/>
    </location>
</feature>
<dbReference type="PANTHER" id="PTHR35848:SF6">
    <property type="entry name" value="CUPIN TYPE-2 DOMAIN-CONTAINING PROTEIN"/>
    <property type="match status" value="1"/>
</dbReference>
<evidence type="ECO:0000313" key="6">
    <source>
        <dbReference type="Proteomes" id="UP000323594"/>
    </source>
</evidence>
<dbReference type="SUPFAM" id="SSF51182">
    <property type="entry name" value="RmlC-like cupins"/>
    <property type="match status" value="1"/>
</dbReference>
<reference evidence="3" key="2">
    <citation type="submission" date="2015-01" db="EMBL/GenBank/DDBJ databases">
        <authorList>
            <person name="Xiang T."/>
            <person name="Song Y."/>
            <person name="Huang L."/>
            <person name="Wang B."/>
            <person name="Wu P."/>
        </authorList>
    </citation>
    <scope>NUCLEOTIDE SEQUENCE [LARGE SCALE GENOMIC DNA]</scope>
    <source>
        <strain evidence="3">V1</strain>
    </source>
</reference>
<dbReference type="InterPro" id="IPR051610">
    <property type="entry name" value="GPI/OXD"/>
</dbReference>
<evidence type="ECO:0000313" key="4">
    <source>
        <dbReference type="EMBL" id="QEJ97335.1"/>
    </source>
</evidence>
<evidence type="ECO:0000313" key="5">
    <source>
        <dbReference type="Proteomes" id="UP000042527"/>
    </source>
</evidence>
<dbReference type="Gene3D" id="2.60.120.10">
    <property type="entry name" value="Jelly Rolls"/>
    <property type="match status" value="1"/>
</dbReference>
<name>A0A0B7GUV0_TREPH</name>
<keyword evidence="1" id="KW-0479">Metal-binding</keyword>
<dbReference type="Pfam" id="PF07883">
    <property type="entry name" value="Cupin_2"/>
    <property type="match status" value="1"/>
</dbReference>
<dbReference type="RefSeq" id="WP_002697170.1">
    <property type="nucleotide sequence ID" value="NZ_CDNC01000002.1"/>
</dbReference>
<organism evidence="3 5">
    <name type="scientific">Treponema phagedenis</name>
    <dbReference type="NCBI Taxonomy" id="162"/>
    <lineage>
        <taxon>Bacteria</taxon>
        <taxon>Pseudomonadati</taxon>
        <taxon>Spirochaetota</taxon>
        <taxon>Spirochaetia</taxon>
        <taxon>Spirochaetales</taxon>
        <taxon>Treponemataceae</taxon>
        <taxon>Treponema</taxon>
    </lineage>
</organism>
<gene>
    <name evidence="4" type="ORF">FUT82_04570</name>
    <name evidence="3" type="ORF">TPHV1_100065</name>
</gene>
<keyword evidence="5" id="KW-1185">Reference proteome</keyword>
<dbReference type="EMBL" id="CDNC01000002">
    <property type="protein sequence ID" value="CEM60745.1"/>
    <property type="molecule type" value="Genomic_DNA"/>
</dbReference>
<accession>A0A0B7GUV0</accession>
<dbReference type="AlphaFoldDB" id="A0A0B7GUV0"/>
<sequence length="114" mass="12192">MVITKSEMTTRVQNELKGGKGEVRIIDYFKNDLVPNCKLFSEMTIPAGGSIGEHTHLNETEVYVIRSGSAIVTDSGKDLPAAAGDIVVTGHNQSHSIRNAGDTPLIITAVIVTE</sequence>
<reference evidence="5" key="1">
    <citation type="submission" date="2015-01" db="EMBL/GenBank/DDBJ databases">
        <authorList>
            <person name="Manzoor Shahid"/>
            <person name="Zubair Saima"/>
        </authorList>
    </citation>
    <scope>NUCLEOTIDE SEQUENCE [LARGE SCALE GENOMIC DNA]</scope>
    <source>
        <strain evidence="5">V1</strain>
    </source>
</reference>
<dbReference type="InterPro" id="IPR014710">
    <property type="entry name" value="RmlC-like_jellyroll"/>
</dbReference>
<dbReference type="Proteomes" id="UP000323594">
    <property type="component" value="Chromosome"/>
</dbReference>
<evidence type="ECO:0000313" key="3">
    <source>
        <dbReference type="EMBL" id="CEM60745.1"/>
    </source>
</evidence>
<dbReference type="Proteomes" id="UP000042527">
    <property type="component" value="Unassembled WGS sequence"/>
</dbReference>
<dbReference type="EMBL" id="CP042817">
    <property type="protein sequence ID" value="QEJ97335.1"/>
    <property type="molecule type" value="Genomic_DNA"/>
</dbReference>
<evidence type="ECO:0000259" key="2">
    <source>
        <dbReference type="Pfam" id="PF07883"/>
    </source>
</evidence>